<proteinExistence type="inferred from homology"/>
<protein>
    <submittedName>
        <fullName evidence="2">CIC11C00000000634</fullName>
    </submittedName>
</protein>
<sequence length="388" mass="44246">MAKKHIRLGTLLFVVLGAVLWVIKTRQLSILATTSPVFVPVEKYVVETTETDGGKTFIKVTTTDHANGCQKNVITSTRAKTQIEDSLLVVALIANVKSFGAHRSFKDFIDVIGTLEYDKTKINLAFFCGTDELFAEVDAFMENYYTLQAAEQYGKVTILKAEFLHSTFSSSDHDHKIQRQRRRLIARARNYALLNSLDSEQYTLFMDADVILLDHPDMLKRFLATGKDIIVPRIVRGGNVDYDKNSWRGKRRRPTTKQEQLMDENRWDELKYVPRDKKGEMFHFEDLVKEQKKGTAEGAKVSLDYIVPLDSVGGAILFAKSIIYKQGVVFPPYYIIGTNWERYEGWDGIETEGLCYIARNLGYLCWGMPNLVAQHSDNDWIVLTLGMN</sequence>
<evidence type="ECO:0000313" key="2">
    <source>
        <dbReference type="EMBL" id="SGZ55043.1"/>
    </source>
</evidence>
<organism evidence="2 3">
    <name type="scientific">Sungouiella intermedia</name>
    <dbReference type="NCBI Taxonomy" id="45354"/>
    <lineage>
        <taxon>Eukaryota</taxon>
        <taxon>Fungi</taxon>
        <taxon>Dikarya</taxon>
        <taxon>Ascomycota</taxon>
        <taxon>Saccharomycotina</taxon>
        <taxon>Pichiomycetes</taxon>
        <taxon>Metschnikowiaceae</taxon>
        <taxon>Sungouiella</taxon>
    </lineage>
</organism>
<dbReference type="AlphaFoldDB" id="A0A1L0BUT9"/>
<dbReference type="GO" id="GO:0006487">
    <property type="term" value="P:protein N-linked glycosylation"/>
    <property type="evidence" value="ECO:0007669"/>
    <property type="project" value="TreeGrafter"/>
</dbReference>
<reference evidence="2 3" key="1">
    <citation type="submission" date="2016-10" db="EMBL/GenBank/DDBJ databases">
        <authorList>
            <person name="de Groot N.N."/>
        </authorList>
    </citation>
    <scope>NUCLEOTIDE SEQUENCE [LARGE SCALE GENOMIC DNA]</scope>
    <source>
        <strain evidence="2 3">PYCC 4715</strain>
    </source>
</reference>
<dbReference type="GO" id="GO:0000136">
    <property type="term" value="C:mannan polymerase complex"/>
    <property type="evidence" value="ECO:0007669"/>
    <property type="project" value="TreeGrafter"/>
</dbReference>
<name>A0A1L0BUT9_9ASCO</name>
<evidence type="ECO:0000313" key="3">
    <source>
        <dbReference type="Proteomes" id="UP000182259"/>
    </source>
</evidence>
<dbReference type="InterPro" id="IPR052086">
    <property type="entry name" value="Mannan_Polymerase_Subunit"/>
</dbReference>
<dbReference type="EMBL" id="LT635767">
    <property type="protein sequence ID" value="SGZ55043.1"/>
    <property type="molecule type" value="Genomic_DNA"/>
</dbReference>
<accession>A0A1L0BUT9</accession>
<dbReference type="InterPro" id="IPR029044">
    <property type="entry name" value="Nucleotide-diphossugar_trans"/>
</dbReference>
<gene>
    <name evidence="2" type="ORF">SAMEA4029009_CIC11G00000000634</name>
</gene>
<dbReference type="Proteomes" id="UP000182259">
    <property type="component" value="Chromosome IV"/>
</dbReference>
<dbReference type="Pfam" id="PF03452">
    <property type="entry name" value="Anp1"/>
    <property type="match status" value="1"/>
</dbReference>
<dbReference type="PANTHER" id="PTHR43083:SF6">
    <property type="entry name" value="MANNAN POLYMERASE COMPLEXES SUBUNIT MNN9"/>
    <property type="match status" value="1"/>
</dbReference>
<comment type="similarity">
    <text evidence="1">Belongs to the ANP1/MMN9/VAN1 family.</text>
</comment>
<dbReference type="GO" id="GO:0000032">
    <property type="term" value="P:cell wall mannoprotein biosynthetic process"/>
    <property type="evidence" value="ECO:0007669"/>
    <property type="project" value="TreeGrafter"/>
</dbReference>
<dbReference type="PANTHER" id="PTHR43083">
    <property type="entry name" value="MANNAN POLYMERASE II"/>
    <property type="match status" value="1"/>
</dbReference>
<dbReference type="Gene3D" id="3.90.550.10">
    <property type="entry name" value="Spore Coat Polysaccharide Biosynthesis Protein SpsA, Chain A"/>
    <property type="match status" value="1"/>
</dbReference>
<dbReference type="SUPFAM" id="SSF53448">
    <property type="entry name" value="Nucleotide-diphospho-sugar transferases"/>
    <property type="match status" value="1"/>
</dbReference>
<dbReference type="GO" id="GO:0000009">
    <property type="term" value="F:alpha-1,6-mannosyltransferase activity"/>
    <property type="evidence" value="ECO:0007669"/>
    <property type="project" value="TreeGrafter"/>
</dbReference>
<dbReference type="CDD" id="cd00761">
    <property type="entry name" value="Glyco_tranf_GTA_type"/>
    <property type="match status" value="1"/>
</dbReference>
<evidence type="ECO:0000256" key="1">
    <source>
        <dbReference type="ARBA" id="ARBA00037964"/>
    </source>
</evidence>